<dbReference type="Pfam" id="PF00534">
    <property type="entry name" value="Glycos_transf_1"/>
    <property type="match status" value="1"/>
</dbReference>
<dbReference type="AlphaFoldDB" id="X1VDZ5"/>
<dbReference type="Gene3D" id="3.40.50.2000">
    <property type="entry name" value="Glycogen Phosphorylase B"/>
    <property type="match status" value="2"/>
</dbReference>
<dbReference type="EMBL" id="BARW01032349">
    <property type="protein sequence ID" value="GAJ12271.1"/>
    <property type="molecule type" value="Genomic_DNA"/>
</dbReference>
<feature type="non-terminal residue" evidence="2">
    <location>
        <position position="242"/>
    </location>
</feature>
<dbReference type="CDD" id="cd03801">
    <property type="entry name" value="GT4_PimA-like"/>
    <property type="match status" value="1"/>
</dbReference>
<dbReference type="GO" id="GO:0016758">
    <property type="term" value="F:hexosyltransferase activity"/>
    <property type="evidence" value="ECO:0007669"/>
    <property type="project" value="TreeGrafter"/>
</dbReference>
<accession>X1VDZ5</accession>
<evidence type="ECO:0000313" key="2">
    <source>
        <dbReference type="EMBL" id="GAJ12271.1"/>
    </source>
</evidence>
<feature type="domain" description="Glycosyl transferase family 1" evidence="1">
    <location>
        <begin position="92"/>
        <end position="241"/>
    </location>
</feature>
<evidence type="ECO:0000259" key="1">
    <source>
        <dbReference type="Pfam" id="PF00534"/>
    </source>
</evidence>
<proteinExistence type="predicted"/>
<name>X1VDZ5_9ZZZZ</name>
<feature type="non-terminal residue" evidence="2">
    <location>
        <position position="1"/>
    </location>
</feature>
<sequence length="242" mass="27242">ATPFPFLNMYFAYIAKKIRKIPMAIIPCLHTEDAWAFDRKIMYKILSDTEIILTNTDYERNYLITNGIEKERIFTLGDGINPQDFNRASPQEFRRRYDIGNAPVVLFVGRKEKGKGIDTLVDSMSIVWRKIPQAKLIVAGTRTSYSKAIEKKVSSLDAKKRRNIILINNFQDSEKSDLFASCDIFAMPSEVESFGIAYLEAWASGKPVIGCRIGAVASLIDEGKDGILVEYGNQQELASAIL</sequence>
<reference evidence="2" key="1">
    <citation type="journal article" date="2014" name="Front. Microbiol.">
        <title>High frequency of phylogenetically diverse reductive dehalogenase-homologous genes in deep subseafloor sedimentary metagenomes.</title>
        <authorList>
            <person name="Kawai M."/>
            <person name="Futagami T."/>
            <person name="Toyoda A."/>
            <person name="Takaki Y."/>
            <person name="Nishi S."/>
            <person name="Hori S."/>
            <person name="Arai W."/>
            <person name="Tsubouchi T."/>
            <person name="Morono Y."/>
            <person name="Uchiyama I."/>
            <person name="Ito T."/>
            <person name="Fujiyama A."/>
            <person name="Inagaki F."/>
            <person name="Takami H."/>
        </authorList>
    </citation>
    <scope>NUCLEOTIDE SEQUENCE</scope>
    <source>
        <strain evidence="2">Expedition CK06-06</strain>
    </source>
</reference>
<gene>
    <name evidence="2" type="ORF">S12H4_51222</name>
</gene>
<protein>
    <recommendedName>
        <fullName evidence="1">Glycosyl transferase family 1 domain-containing protein</fullName>
    </recommendedName>
</protein>
<dbReference type="PANTHER" id="PTHR45947">
    <property type="entry name" value="SULFOQUINOVOSYL TRANSFERASE SQD2"/>
    <property type="match status" value="1"/>
</dbReference>
<dbReference type="SUPFAM" id="SSF53756">
    <property type="entry name" value="UDP-Glycosyltransferase/glycogen phosphorylase"/>
    <property type="match status" value="1"/>
</dbReference>
<dbReference type="PANTHER" id="PTHR45947:SF3">
    <property type="entry name" value="SULFOQUINOVOSYL TRANSFERASE SQD2"/>
    <property type="match status" value="1"/>
</dbReference>
<dbReference type="InterPro" id="IPR001296">
    <property type="entry name" value="Glyco_trans_1"/>
</dbReference>
<organism evidence="2">
    <name type="scientific">marine sediment metagenome</name>
    <dbReference type="NCBI Taxonomy" id="412755"/>
    <lineage>
        <taxon>unclassified sequences</taxon>
        <taxon>metagenomes</taxon>
        <taxon>ecological metagenomes</taxon>
    </lineage>
</organism>
<comment type="caution">
    <text evidence="2">The sequence shown here is derived from an EMBL/GenBank/DDBJ whole genome shotgun (WGS) entry which is preliminary data.</text>
</comment>
<dbReference type="InterPro" id="IPR050194">
    <property type="entry name" value="Glycosyltransferase_grp1"/>
</dbReference>